<evidence type="ECO:0000256" key="1">
    <source>
        <dbReference type="ARBA" id="ARBA00004141"/>
    </source>
</evidence>
<keyword evidence="2 5" id="KW-0812">Transmembrane</keyword>
<dbReference type="InterPro" id="IPR038665">
    <property type="entry name" value="Voltage-dep_anion_channel_sf"/>
</dbReference>
<dbReference type="EMBL" id="LTAY01000022">
    <property type="protein sequence ID" value="OPX49585.1"/>
    <property type="molecule type" value="Genomic_DNA"/>
</dbReference>
<dbReference type="PANTHER" id="PTHR37955:SF1">
    <property type="entry name" value="DEP DOMAIN-CONTAINING PROTEIN"/>
    <property type="match status" value="1"/>
</dbReference>
<keyword evidence="4 5" id="KW-0472">Membrane</keyword>
<reference evidence="6 7" key="1">
    <citation type="submission" date="2016-02" db="EMBL/GenBank/DDBJ databases">
        <title>Genome sequence of Clostridium thermobutyricum DSM 4928.</title>
        <authorList>
            <person name="Poehlein A."/>
            <person name="Daniel R."/>
        </authorList>
    </citation>
    <scope>NUCLEOTIDE SEQUENCE [LARGE SCALE GENOMIC DNA]</scope>
    <source>
        <strain evidence="6 7">DSM 4928</strain>
    </source>
</reference>
<dbReference type="CDD" id="cd09325">
    <property type="entry name" value="TDT_C4-dicarb_trans"/>
    <property type="match status" value="1"/>
</dbReference>
<accession>A0A1V4SZR6</accession>
<dbReference type="GO" id="GO:0046583">
    <property type="term" value="F:monoatomic cation efflux transmembrane transporter activity"/>
    <property type="evidence" value="ECO:0007669"/>
    <property type="project" value="TreeGrafter"/>
</dbReference>
<feature type="transmembrane region" description="Helical" evidence="5">
    <location>
        <begin position="285"/>
        <end position="311"/>
    </location>
</feature>
<organism evidence="6 7">
    <name type="scientific">Clostridium thermobutyricum DSM 4928</name>
    <dbReference type="NCBI Taxonomy" id="1121339"/>
    <lineage>
        <taxon>Bacteria</taxon>
        <taxon>Bacillati</taxon>
        <taxon>Bacillota</taxon>
        <taxon>Clostridia</taxon>
        <taxon>Eubacteriales</taxon>
        <taxon>Clostridiaceae</taxon>
        <taxon>Clostridium</taxon>
    </lineage>
</organism>
<feature type="transmembrane region" description="Helical" evidence="5">
    <location>
        <begin position="217"/>
        <end position="236"/>
    </location>
</feature>
<feature type="transmembrane region" description="Helical" evidence="5">
    <location>
        <begin position="191"/>
        <end position="211"/>
    </location>
</feature>
<evidence type="ECO:0000256" key="4">
    <source>
        <dbReference type="ARBA" id="ARBA00023136"/>
    </source>
</evidence>
<feature type="transmembrane region" description="Helical" evidence="5">
    <location>
        <begin position="132"/>
        <end position="155"/>
    </location>
</feature>
<evidence type="ECO:0000256" key="3">
    <source>
        <dbReference type="ARBA" id="ARBA00022989"/>
    </source>
</evidence>
<gene>
    <name evidence="6" type="ORF">CLTHE_05600</name>
</gene>
<evidence type="ECO:0000313" key="7">
    <source>
        <dbReference type="Proteomes" id="UP000191448"/>
    </source>
</evidence>
<dbReference type="RefSeq" id="WP_080021904.1">
    <property type="nucleotide sequence ID" value="NZ_LTAY01000022.1"/>
</dbReference>
<evidence type="ECO:0000256" key="5">
    <source>
        <dbReference type="SAM" id="Phobius"/>
    </source>
</evidence>
<keyword evidence="3 5" id="KW-1133">Transmembrane helix</keyword>
<dbReference type="OrthoDB" id="309023at2"/>
<dbReference type="Pfam" id="PF03595">
    <property type="entry name" value="SLAC1"/>
    <property type="match status" value="1"/>
</dbReference>
<evidence type="ECO:0000313" key="6">
    <source>
        <dbReference type="EMBL" id="OPX49585.1"/>
    </source>
</evidence>
<proteinExistence type="predicted"/>
<feature type="transmembrane region" description="Helical" evidence="5">
    <location>
        <begin position="12"/>
        <end position="32"/>
    </location>
</feature>
<evidence type="ECO:0000256" key="2">
    <source>
        <dbReference type="ARBA" id="ARBA00022692"/>
    </source>
</evidence>
<comment type="subcellular location">
    <subcellularLocation>
        <location evidence="1">Membrane</location>
        <topology evidence="1">Multi-pass membrane protein</topology>
    </subcellularLocation>
</comment>
<dbReference type="AlphaFoldDB" id="A0A1V4SZR6"/>
<dbReference type="GO" id="GO:0005886">
    <property type="term" value="C:plasma membrane"/>
    <property type="evidence" value="ECO:0007669"/>
    <property type="project" value="TreeGrafter"/>
</dbReference>
<name>A0A1V4SZR6_9CLOT</name>
<sequence>MKNGFFNIELKDYPIGFVGTCLGAVSLSSVFAKHGFPIIQSIFVYIGCLALIVALAKVIRHPKTVWSEMNNTILMALYPTSTMLLMNIGVYFLKFNYSLGHSIWMFGLLLNVFFVVFFLIRHVIIKFDINTVLPCWYVLLVGISVSCTTSVPMHATKLVKPVFYFVVMSFLTYLPVVIYRLCTVEVPDNQYPLIAIFAAPGSLCTISYITLYKNPNIYIVSFFFGLTLLATLYDYINCPKFFSIKFNPTFAALTFPLAISLVASVKVNEYLVKFGYTTYANIVKGIAGIEFFVTTAIIAFVFYNFIFNFFFNIPKAKFTK</sequence>
<feature type="transmembrane region" description="Helical" evidence="5">
    <location>
        <begin position="161"/>
        <end position="179"/>
    </location>
</feature>
<dbReference type="Gene3D" id="1.50.10.150">
    <property type="entry name" value="Voltage-dependent anion channel"/>
    <property type="match status" value="1"/>
</dbReference>
<protein>
    <submittedName>
        <fullName evidence="6">Potassium-tellurite ethidium and proflavin transporter</fullName>
    </submittedName>
</protein>
<feature type="transmembrane region" description="Helical" evidence="5">
    <location>
        <begin position="38"/>
        <end position="59"/>
    </location>
</feature>
<dbReference type="InterPro" id="IPR052951">
    <property type="entry name" value="Tellurite_res_ion_channel"/>
</dbReference>
<dbReference type="PANTHER" id="PTHR37955">
    <property type="entry name" value="TELLURITE RESISTANCE PROTEIN TEHA"/>
    <property type="match status" value="1"/>
</dbReference>
<feature type="transmembrane region" description="Helical" evidence="5">
    <location>
        <begin position="99"/>
        <end position="120"/>
    </location>
</feature>
<feature type="transmembrane region" description="Helical" evidence="5">
    <location>
        <begin position="71"/>
        <end position="93"/>
    </location>
</feature>
<comment type="caution">
    <text evidence="6">The sequence shown here is derived from an EMBL/GenBank/DDBJ whole genome shotgun (WGS) entry which is preliminary data.</text>
</comment>
<dbReference type="Proteomes" id="UP000191448">
    <property type="component" value="Unassembled WGS sequence"/>
</dbReference>
<dbReference type="InterPro" id="IPR004695">
    <property type="entry name" value="SLAC1/Mae1/Ssu1/TehA"/>
</dbReference>
<feature type="transmembrane region" description="Helical" evidence="5">
    <location>
        <begin position="248"/>
        <end position="265"/>
    </location>
</feature>